<reference evidence="1 2" key="1">
    <citation type="submission" date="2022-06" db="EMBL/GenBank/DDBJ databases">
        <title>Mesorhizobium sp. strain RP14 Genome sequencing and assembly.</title>
        <authorList>
            <person name="Kim I."/>
        </authorList>
    </citation>
    <scope>NUCLEOTIDE SEQUENCE [LARGE SCALE GENOMIC DNA]</scope>
    <source>
        <strain evidence="2">RP14(2022)</strain>
    </source>
</reference>
<dbReference type="RefSeq" id="WP_252819452.1">
    <property type="nucleotide sequence ID" value="NZ_JAMXQS010000006.1"/>
</dbReference>
<gene>
    <name evidence="1" type="ORF">NGM99_12660</name>
</gene>
<dbReference type="Proteomes" id="UP001205906">
    <property type="component" value="Unassembled WGS sequence"/>
</dbReference>
<organism evidence="1 2">
    <name type="scientific">Mesorhizobium liriopis</name>
    <dbReference type="NCBI Taxonomy" id="2953882"/>
    <lineage>
        <taxon>Bacteria</taxon>
        <taxon>Pseudomonadati</taxon>
        <taxon>Pseudomonadota</taxon>
        <taxon>Alphaproteobacteria</taxon>
        <taxon>Hyphomicrobiales</taxon>
        <taxon>Phyllobacteriaceae</taxon>
        <taxon>Mesorhizobium</taxon>
    </lineage>
</organism>
<keyword evidence="2" id="KW-1185">Reference proteome</keyword>
<evidence type="ECO:0008006" key="3">
    <source>
        <dbReference type="Google" id="ProtNLM"/>
    </source>
</evidence>
<evidence type="ECO:0000313" key="1">
    <source>
        <dbReference type="EMBL" id="MCO6050635.1"/>
    </source>
</evidence>
<proteinExistence type="predicted"/>
<comment type="caution">
    <text evidence="1">The sequence shown here is derived from an EMBL/GenBank/DDBJ whole genome shotgun (WGS) entry which is preliminary data.</text>
</comment>
<name>A0ABT1C740_9HYPH</name>
<evidence type="ECO:0000313" key="2">
    <source>
        <dbReference type="Proteomes" id="UP001205906"/>
    </source>
</evidence>
<protein>
    <recommendedName>
        <fullName evidence="3">Toxin-antitoxin system HicB family antitoxin</fullName>
    </recommendedName>
</protein>
<sequence>MSQTPLPISESPDATVALMLNGGRVTSAFRASLFDAAAREGMSVNEFVLRATAQRLRARGASFGGVFRAGDISDQAA</sequence>
<accession>A0ABT1C740</accession>
<dbReference type="EMBL" id="JAMXQS010000006">
    <property type="protein sequence ID" value="MCO6050635.1"/>
    <property type="molecule type" value="Genomic_DNA"/>
</dbReference>